<keyword evidence="1" id="KW-0732">Signal</keyword>
<feature type="signal peptide" evidence="1">
    <location>
        <begin position="1"/>
        <end position="18"/>
    </location>
</feature>
<keyword evidence="3" id="KW-1185">Reference proteome</keyword>
<reference evidence="2 3" key="1">
    <citation type="submission" date="2020-10" db="EMBL/GenBank/DDBJ databases">
        <title>The Coptis chinensis genome and diversification of protoberbering-type alkaloids.</title>
        <authorList>
            <person name="Wang B."/>
            <person name="Shu S."/>
            <person name="Song C."/>
            <person name="Liu Y."/>
        </authorList>
    </citation>
    <scope>NUCLEOTIDE SEQUENCE [LARGE SCALE GENOMIC DNA]</scope>
    <source>
        <strain evidence="2">HL-2020</strain>
        <tissue evidence="2">Leaf</tissue>
    </source>
</reference>
<evidence type="ECO:0000313" key="3">
    <source>
        <dbReference type="Proteomes" id="UP000631114"/>
    </source>
</evidence>
<dbReference type="EMBL" id="JADFTS010000003">
    <property type="protein sequence ID" value="KAF9614722.1"/>
    <property type="molecule type" value="Genomic_DNA"/>
</dbReference>
<gene>
    <name evidence="2" type="ORF">IFM89_020133</name>
</gene>
<feature type="chain" id="PRO_5032970427" evidence="1">
    <location>
        <begin position="19"/>
        <end position="131"/>
    </location>
</feature>
<dbReference type="Proteomes" id="UP000631114">
    <property type="component" value="Unassembled WGS sequence"/>
</dbReference>
<evidence type="ECO:0000256" key="1">
    <source>
        <dbReference type="SAM" id="SignalP"/>
    </source>
</evidence>
<sequence>MFILLGLLKLLEIGFIQIYYRKGLSLFGTFYGFDLPAPPYVCARVTQAVQEFGKCRPSLTASSFSGDEVLITKADLEGYHNISDATKKLNIVAKAVKVKPMIARLSCLFAALKVSGSNSPVASRLPQIRAC</sequence>
<dbReference type="AlphaFoldDB" id="A0A835M367"/>
<proteinExistence type="predicted"/>
<protein>
    <submittedName>
        <fullName evidence="2">Uncharacterized protein</fullName>
    </submittedName>
</protein>
<accession>A0A835M367</accession>
<name>A0A835M367_9MAGN</name>
<organism evidence="2 3">
    <name type="scientific">Coptis chinensis</name>
    <dbReference type="NCBI Taxonomy" id="261450"/>
    <lineage>
        <taxon>Eukaryota</taxon>
        <taxon>Viridiplantae</taxon>
        <taxon>Streptophyta</taxon>
        <taxon>Embryophyta</taxon>
        <taxon>Tracheophyta</taxon>
        <taxon>Spermatophyta</taxon>
        <taxon>Magnoliopsida</taxon>
        <taxon>Ranunculales</taxon>
        <taxon>Ranunculaceae</taxon>
        <taxon>Coptidoideae</taxon>
        <taxon>Coptis</taxon>
    </lineage>
</organism>
<comment type="caution">
    <text evidence="2">The sequence shown here is derived from an EMBL/GenBank/DDBJ whole genome shotgun (WGS) entry which is preliminary data.</text>
</comment>
<evidence type="ECO:0000313" key="2">
    <source>
        <dbReference type="EMBL" id="KAF9614722.1"/>
    </source>
</evidence>